<reference evidence="3" key="1">
    <citation type="submission" date="2016-11" db="UniProtKB">
        <authorList>
            <consortium name="WormBaseParasite"/>
        </authorList>
    </citation>
    <scope>IDENTIFICATION</scope>
</reference>
<proteinExistence type="predicted"/>
<keyword evidence="2" id="KW-1185">Reference proteome</keyword>
<feature type="compositionally biased region" description="Low complexity" evidence="1">
    <location>
        <begin position="118"/>
        <end position="138"/>
    </location>
</feature>
<organism evidence="2 3">
    <name type="scientific">Macrostomum lignano</name>
    <dbReference type="NCBI Taxonomy" id="282301"/>
    <lineage>
        <taxon>Eukaryota</taxon>
        <taxon>Metazoa</taxon>
        <taxon>Spiralia</taxon>
        <taxon>Lophotrochozoa</taxon>
        <taxon>Platyhelminthes</taxon>
        <taxon>Rhabditophora</taxon>
        <taxon>Macrostomorpha</taxon>
        <taxon>Macrostomida</taxon>
        <taxon>Macrostomidae</taxon>
        <taxon>Macrostomum</taxon>
    </lineage>
</organism>
<dbReference type="Proteomes" id="UP000095280">
    <property type="component" value="Unplaced"/>
</dbReference>
<evidence type="ECO:0000256" key="1">
    <source>
        <dbReference type="SAM" id="MobiDB-lite"/>
    </source>
</evidence>
<feature type="region of interest" description="Disordered" evidence="1">
    <location>
        <begin position="109"/>
        <end position="153"/>
    </location>
</feature>
<dbReference type="WBParaSite" id="maker-uti_cns_0001476-snap-gene-1.12-mRNA-1">
    <property type="protein sequence ID" value="maker-uti_cns_0001476-snap-gene-1.12-mRNA-1"/>
    <property type="gene ID" value="maker-uti_cns_0001476-snap-gene-1.12"/>
</dbReference>
<dbReference type="AlphaFoldDB" id="A0A1I8GDD8"/>
<accession>A0A1I8GDD8</accession>
<sequence length="186" mass="19818">PDSVVPPSSIIRTLIRSLVPPQTAPGGQVLWLKQIGCPLSEATLQAYLQSSDSYEFLAAERASFSDWHNRMCLQYLEQMAKTPPSLLALPLPIMSLSVGRQSQAYQQAPVGAEVSMETTQSQPTPPSLTAASSPAVSSRGTGSDPAGCGPASTRSWSCLCCRPGSRRIRTPAVSSWTATGTRLTRI</sequence>
<name>A0A1I8GDD8_9PLAT</name>
<evidence type="ECO:0000313" key="3">
    <source>
        <dbReference type="WBParaSite" id="maker-uti_cns_0001476-snap-gene-1.12-mRNA-1"/>
    </source>
</evidence>
<evidence type="ECO:0000313" key="2">
    <source>
        <dbReference type="Proteomes" id="UP000095280"/>
    </source>
</evidence>
<protein>
    <submittedName>
        <fullName evidence="3">RGS domain-containing protein</fullName>
    </submittedName>
</protein>